<dbReference type="InterPro" id="IPR036390">
    <property type="entry name" value="WH_DNA-bd_sf"/>
</dbReference>
<sequence>MKSLTDKQRQLWEFILQFYEDYSQFPTYDDMQNEFGYSSTNSIYQHLQGLTKKNYLSKMGQGHYEIHHSKRNQLSDFYPGVPIKGRIAAGAMHQAISENLGHLPVEIHPEKSDHYFALIVDGDSMIDADIRDGDYIIIDPREPKDGEIGAIRYRGETTLKTINKRSDGITLQPENSSYEPIDITPDEWEEVTVYGTYIGKAWKKDGNWGVIFRSG</sequence>
<evidence type="ECO:0000256" key="5">
    <source>
        <dbReference type="ARBA" id="ARBA00023204"/>
    </source>
</evidence>
<dbReference type="SUPFAM" id="SSF51306">
    <property type="entry name" value="LexA/Signal peptidase"/>
    <property type="match status" value="1"/>
</dbReference>
<dbReference type="InterPro" id="IPR006197">
    <property type="entry name" value="Peptidase_S24_LexA"/>
</dbReference>
<evidence type="ECO:0000313" key="11">
    <source>
        <dbReference type="Proteomes" id="UP000324595"/>
    </source>
</evidence>
<dbReference type="GO" id="GO:0006508">
    <property type="term" value="P:proteolysis"/>
    <property type="evidence" value="ECO:0007669"/>
    <property type="project" value="InterPro"/>
</dbReference>
<comment type="similarity">
    <text evidence="1 7">Belongs to the peptidase S24 family.</text>
</comment>
<evidence type="ECO:0000313" key="10">
    <source>
        <dbReference type="EMBL" id="TYP93884.1"/>
    </source>
</evidence>
<dbReference type="GO" id="GO:0003677">
    <property type="term" value="F:DNA binding"/>
    <property type="evidence" value="ECO:0007669"/>
    <property type="project" value="InterPro"/>
</dbReference>
<dbReference type="PANTHER" id="PTHR33516:SF2">
    <property type="entry name" value="LEXA REPRESSOR-RELATED"/>
    <property type="match status" value="1"/>
</dbReference>
<dbReference type="InterPro" id="IPR050077">
    <property type="entry name" value="LexA_repressor"/>
</dbReference>
<evidence type="ECO:0000256" key="7">
    <source>
        <dbReference type="RuleBase" id="RU003991"/>
    </source>
</evidence>
<organism evidence="10 11">
    <name type="scientific">Fodinibius salinus</name>
    <dbReference type="NCBI Taxonomy" id="860790"/>
    <lineage>
        <taxon>Bacteria</taxon>
        <taxon>Pseudomonadati</taxon>
        <taxon>Balneolota</taxon>
        <taxon>Balneolia</taxon>
        <taxon>Balneolales</taxon>
        <taxon>Balneolaceae</taxon>
        <taxon>Fodinibius</taxon>
    </lineage>
</organism>
<keyword evidence="3 7" id="KW-0378">Hydrolase</keyword>
<keyword evidence="6" id="KW-0742">SOS response</keyword>
<dbReference type="Pfam" id="PF00717">
    <property type="entry name" value="Peptidase_S24"/>
    <property type="match status" value="1"/>
</dbReference>
<dbReference type="PRINTS" id="PR00726">
    <property type="entry name" value="LEXASERPTASE"/>
</dbReference>
<keyword evidence="11" id="KW-1185">Reference proteome</keyword>
<dbReference type="GO" id="GO:0009432">
    <property type="term" value="P:SOS response"/>
    <property type="evidence" value="ECO:0007669"/>
    <property type="project" value="UniProtKB-KW"/>
</dbReference>
<evidence type="ECO:0000256" key="4">
    <source>
        <dbReference type="ARBA" id="ARBA00022813"/>
    </source>
</evidence>
<keyword evidence="2" id="KW-0227">DNA damage</keyword>
<feature type="domain" description="Peptidase S24/S26A/S26B/S26C" evidence="8">
    <location>
        <begin position="83"/>
        <end position="197"/>
    </location>
</feature>
<comment type="caution">
    <text evidence="10">The sequence shown here is derived from an EMBL/GenBank/DDBJ whole genome shotgun (WGS) entry which is preliminary data.</text>
</comment>
<feature type="domain" description="LexA repressor DNA-binding" evidence="9">
    <location>
        <begin position="1"/>
        <end position="57"/>
    </location>
</feature>
<protein>
    <submittedName>
        <fullName evidence="10">Repressor LexA</fullName>
    </submittedName>
</protein>
<evidence type="ECO:0000256" key="1">
    <source>
        <dbReference type="ARBA" id="ARBA00007484"/>
    </source>
</evidence>
<dbReference type="Proteomes" id="UP000324595">
    <property type="component" value="Unassembled WGS sequence"/>
</dbReference>
<dbReference type="AlphaFoldDB" id="A0A5D3YJ72"/>
<dbReference type="InterPro" id="IPR015927">
    <property type="entry name" value="Peptidase_S24_S26A/B/C"/>
</dbReference>
<dbReference type="EMBL" id="VNHY01000002">
    <property type="protein sequence ID" value="TYP93884.1"/>
    <property type="molecule type" value="Genomic_DNA"/>
</dbReference>
<dbReference type="Gene3D" id="2.10.109.10">
    <property type="entry name" value="Umud Fragment, subunit A"/>
    <property type="match status" value="1"/>
</dbReference>
<reference evidence="10 11" key="1">
    <citation type="submission" date="2019-07" db="EMBL/GenBank/DDBJ databases">
        <title>Genomic Encyclopedia of Archaeal and Bacterial Type Strains, Phase II (KMG-II): from individual species to whole genera.</title>
        <authorList>
            <person name="Goeker M."/>
        </authorList>
    </citation>
    <scope>NUCLEOTIDE SEQUENCE [LARGE SCALE GENOMIC DNA]</scope>
    <source>
        <strain evidence="10 11">DSM 21935</strain>
    </source>
</reference>
<dbReference type="PANTHER" id="PTHR33516">
    <property type="entry name" value="LEXA REPRESSOR"/>
    <property type="match status" value="1"/>
</dbReference>
<dbReference type="InterPro" id="IPR036388">
    <property type="entry name" value="WH-like_DNA-bd_sf"/>
</dbReference>
<dbReference type="GO" id="GO:0006355">
    <property type="term" value="P:regulation of DNA-templated transcription"/>
    <property type="evidence" value="ECO:0007669"/>
    <property type="project" value="InterPro"/>
</dbReference>
<dbReference type="Pfam" id="PF01726">
    <property type="entry name" value="LexA_DNA_bind"/>
    <property type="match status" value="1"/>
</dbReference>
<evidence type="ECO:0000256" key="6">
    <source>
        <dbReference type="ARBA" id="ARBA00023236"/>
    </source>
</evidence>
<dbReference type="CDD" id="cd06529">
    <property type="entry name" value="S24_LexA-like"/>
    <property type="match status" value="1"/>
</dbReference>
<gene>
    <name evidence="10" type="ORF">LX73_1600</name>
</gene>
<dbReference type="GO" id="GO:0004252">
    <property type="term" value="F:serine-type endopeptidase activity"/>
    <property type="evidence" value="ECO:0007669"/>
    <property type="project" value="InterPro"/>
</dbReference>
<dbReference type="InterPro" id="IPR036286">
    <property type="entry name" value="LexA/Signal_pep-like_sf"/>
</dbReference>
<dbReference type="InterPro" id="IPR039418">
    <property type="entry name" value="LexA-like"/>
</dbReference>
<evidence type="ECO:0000259" key="8">
    <source>
        <dbReference type="Pfam" id="PF00717"/>
    </source>
</evidence>
<keyword evidence="5" id="KW-0234">DNA repair</keyword>
<accession>A0A5D3YJ72</accession>
<dbReference type="SUPFAM" id="SSF46785">
    <property type="entry name" value="Winged helix' DNA-binding domain"/>
    <property type="match status" value="1"/>
</dbReference>
<dbReference type="OrthoDB" id="9787787at2"/>
<keyword evidence="4 7" id="KW-0068">Autocatalytic cleavage</keyword>
<dbReference type="RefSeq" id="WP_148898928.1">
    <property type="nucleotide sequence ID" value="NZ_VNHY01000002.1"/>
</dbReference>
<name>A0A5D3YJ72_9BACT</name>
<evidence type="ECO:0000256" key="2">
    <source>
        <dbReference type="ARBA" id="ARBA00022763"/>
    </source>
</evidence>
<dbReference type="InterPro" id="IPR006199">
    <property type="entry name" value="LexA_DNA-bd_dom"/>
</dbReference>
<evidence type="ECO:0000259" key="9">
    <source>
        <dbReference type="Pfam" id="PF01726"/>
    </source>
</evidence>
<proteinExistence type="inferred from homology"/>
<evidence type="ECO:0000256" key="3">
    <source>
        <dbReference type="ARBA" id="ARBA00022801"/>
    </source>
</evidence>
<dbReference type="Gene3D" id="1.10.10.10">
    <property type="entry name" value="Winged helix-like DNA-binding domain superfamily/Winged helix DNA-binding domain"/>
    <property type="match status" value="1"/>
</dbReference>
<dbReference type="GO" id="GO:0006281">
    <property type="term" value="P:DNA repair"/>
    <property type="evidence" value="ECO:0007669"/>
    <property type="project" value="UniProtKB-KW"/>
</dbReference>